<proteinExistence type="predicted"/>
<dbReference type="RefSeq" id="WP_378257541.1">
    <property type="nucleotide sequence ID" value="NZ_JBHSIT010000006.1"/>
</dbReference>
<keyword evidence="1 3" id="KW-0378">Hydrolase</keyword>
<comment type="caution">
    <text evidence="3">The sequence shown here is derived from an EMBL/GenBank/DDBJ whole genome shotgun (WGS) entry which is preliminary data.</text>
</comment>
<keyword evidence="4" id="KW-1185">Reference proteome</keyword>
<dbReference type="InterPro" id="IPR052016">
    <property type="entry name" value="Bact_Sigma-Reg"/>
</dbReference>
<reference evidence="4" key="1">
    <citation type="journal article" date="2019" name="Int. J. Syst. Evol. Microbiol.">
        <title>The Global Catalogue of Microorganisms (GCM) 10K type strain sequencing project: providing services to taxonomists for standard genome sequencing and annotation.</title>
        <authorList>
            <consortium name="The Broad Institute Genomics Platform"/>
            <consortium name="The Broad Institute Genome Sequencing Center for Infectious Disease"/>
            <person name="Wu L."/>
            <person name="Ma J."/>
        </authorList>
    </citation>
    <scope>NUCLEOTIDE SEQUENCE [LARGE SCALE GENOMIC DNA]</scope>
    <source>
        <strain evidence="4">KLKA75</strain>
    </source>
</reference>
<evidence type="ECO:0000259" key="2">
    <source>
        <dbReference type="SMART" id="SM00331"/>
    </source>
</evidence>
<sequence>MGGERWSLGGMLAAAEDAAPVDSLDVVARALRERFGANEVSFLFTDLVGRQLVRVSEDDAARGGRSAERVPLAGSDYEKVLRAQRPLRVPGEGDKGRVIAPVTNRGDPIGLLEATLPALDDRLVEEIAEAAHALAYIVITDGRFTDLYHWGRRTTPTSLAAEIQHQLLPDAACCEAANLTFAATLMPADGIGGDTYDYALDRETLHVSITDAMGHDVDSALMATVLVAALRNARRAGAGIGEQARMAHHALLAHGREGLATGQLLRVSLDGSAVEVVNAGHPLPRLLRDGEVERVQLRADLPFGIDPPDGTDDPYRVQYLDLHPGDRLLLLTDGLEDRNASSVDLDGLLRDTRGQHPREVVQIITGAVAHACAGELQDDATVVCLDWFGPRPTRRHTAGGSRSTASGT</sequence>
<protein>
    <submittedName>
        <fullName evidence="3">PP2C family protein-serine/threonine phosphatase</fullName>
        <ecNumber evidence="3">3.1.3.16</ecNumber>
    </submittedName>
</protein>
<dbReference type="PANTHER" id="PTHR43156">
    <property type="entry name" value="STAGE II SPORULATION PROTEIN E-RELATED"/>
    <property type="match status" value="1"/>
</dbReference>
<dbReference type="InterPro" id="IPR036457">
    <property type="entry name" value="PPM-type-like_dom_sf"/>
</dbReference>
<evidence type="ECO:0000256" key="1">
    <source>
        <dbReference type="ARBA" id="ARBA00022801"/>
    </source>
</evidence>
<dbReference type="PANTHER" id="PTHR43156:SF2">
    <property type="entry name" value="STAGE II SPORULATION PROTEIN E"/>
    <property type="match status" value="1"/>
</dbReference>
<dbReference type="EMBL" id="JBHSIT010000006">
    <property type="protein sequence ID" value="MFC4909762.1"/>
    <property type="molecule type" value="Genomic_DNA"/>
</dbReference>
<dbReference type="SUPFAM" id="SSF81606">
    <property type="entry name" value="PP2C-like"/>
    <property type="match status" value="1"/>
</dbReference>
<dbReference type="Proteomes" id="UP001595872">
    <property type="component" value="Unassembled WGS sequence"/>
</dbReference>
<dbReference type="Gene3D" id="3.60.40.10">
    <property type="entry name" value="PPM-type phosphatase domain"/>
    <property type="match status" value="1"/>
</dbReference>
<dbReference type="SMART" id="SM00331">
    <property type="entry name" value="PP2C_SIG"/>
    <property type="match status" value="1"/>
</dbReference>
<evidence type="ECO:0000313" key="4">
    <source>
        <dbReference type="Proteomes" id="UP001595872"/>
    </source>
</evidence>
<organism evidence="3 4">
    <name type="scientific">Actinomadura gamaensis</name>
    <dbReference type="NCBI Taxonomy" id="1763541"/>
    <lineage>
        <taxon>Bacteria</taxon>
        <taxon>Bacillati</taxon>
        <taxon>Actinomycetota</taxon>
        <taxon>Actinomycetes</taxon>
        <taxon>Streptosporangiales</taxon>
        <taxon>Thermomonosporaceae</taxon>
        <taxon>Actinomadura</taxon>
    </lineage>
</organism>
<gene>
    <name evidence="3" type="ORF">ACFPCY_20750</name>
</gene>
<dbReference type="GO" id="GO:0004722">
    <property type="term" value="F:protein serine/threonine phosphatase activity"/>
    <property type="evidence" value="ECO:0007669"/>
    <property type="project" value="UniProtKB-EC"/>
</dbReference>
<name>A0ABV9U0G4_9ACTN</name>
<feature type="domain" description="PPM-type phosphatase" evidence="2">
    <location>
        <begin position="176"/>
        <end position="387"/>
    </location>
</feature>
<evidence type="ECO:0000313" key="3">
    <source>
        <dbReference type="EMBL" id="MFC4909762.1"/>
    </source>
</evidence>
<dbReference type="InterPro" id="IPR001932">
    <property type="entry name" value="PPM-type_phosphatase-like_dom"/>
</dbReference>
<dbReference type="Pfam" id="PF07228">
    <property type="entry name" value="SpoIIE"/>
    <property type="match status" value="1"/>
</dbReference>
<accession>A0ABV9U0G4</accession>
<dbReference type="EC" id="3.1.3.16" evidence="3"/>